<dbReference type="SUPFAM" id="SSF50729">
    <property type="entry name" value="PH domain-like"/>
    <property type="match status" value="1"/>
</dbReference>
<feature type="non-terminal residue" evidence="2">
    <location>
        <position position="1"/>
    </location>
</feature>
<dbReference type="Proteomes" id="UP001153148">
    <property type="component" value="Unassembled WGS sequence"/>
</dbReference>
<name>A0ABN7PES5_TIMPD</name>
<dbReference type="Pfam" id="PF17787">
    <property type="entry name" value="PH_14"/>
    <property type="match status" value="1"/>
</dbReference>
<evidence type="ECO:0000259" key="1">
    <source>
        <dbReference type="Pfam" id="PF17787"/>
    </source>
</evidence>
<reference evidence="2" key="1">
    <citation type="submission" date="2021-03" db="EMBL/GenBank/DDBJ databases">
        <authorList>
            <person name="Tran Van P."/>
        </authorList>
    </citation>
    <scope>NUCLEOTIDE SEQUENCE</scope>
</reference>
<evidence type="ECO:0000313" key="2">
    <source>
        <dbReference type="EMBL" id="CAG2064609.1"/>
    </source>
</evidence>
<dbReference type="InterPro" id="IPR037862">
    <property type="entry name" value="PLC-beta_PH"/>
</dbReference>
<dbReference type="EMBL" id="CAJPIN010035497">
    <property type="protein sequence ID" value="CAG2064609.1"/>
    <property type="molecule type" value="Genomic_DNA"/>
</dbReference>
<dbReference type="Gene3D" id="2.30.29.240">
    <property type="match status" value="1"/>
</dbReference>
<feature type="domain" description="PLC-beta PH" evidence="1">
    <location>
        <begin position="8"/>
        <end position="77"/>
    </location>
</feature>
<gene>
    <name evidence="2" type="ORF">TPAB3V08_LOCUS11554</name>
</gene>
<proteinExistence type="predicted"/>
<evidence type="ECO:0000313" key="3">
    <source>
        <dbReference type="Proteomes" id="UP001153148"/>
    </source>
</evidence>
<keyword evidence="3" id="KW-1185">Reference proteome</keyword>
<accession>A0ABN7PES5</accession>
<protein>
    <recommendedName>
        <fullName evidence="1">PLC-beta PH domain-containing protein</fullName>
    </recommendedName>
</protein>
<comment type="caution">
    <text evidence="2">The sequence shown here is derived from an EMBL/GenBank/DDBJ whole genome shotgun (WGS) entry which is preliminary data.</text>
</comment>
<sequence length="78" mass="8467">RSCYLISNSVLQDGDVIELCQVSDIRAGGVPNKDAKLLSNLQQKHGDSLEAKSLTICSGTDYININYQHVVCPDTETA</sequence>
<organism evidence="2 3">
    <name type="scientific">Timema podura</name>
    <name type="common">Walking stick</name>
    <dbReference type="NCBI Taxonomy" id="61482"/>
    <lineage>
        <taxon>Eukaryota</taxon>
        <taxon>Metazoa</taxon>
        <taxon>Ecdysozoa</taxon>
        <taxon>Arthropoda</taxon>
        <taxon>Hexapoda</taxon>
        <taxon>Insecta</taxon>
        <taxon>Pterygota</taxon>
        <taxon>Neoptera</taxon>
        <taxon>Polyneoptera</taxon>
        <taxon>Phasmatodea</taxon>
        <taxon>Timematodea</taxon>
        <taxon>Timematoidea</taxon>
        <taxon>Timematidae</taxon>
        <taxon>Timema</taxon>
    </lineage>
</organism>